<dbReference type="InterPro" id="IPR013762">
    <property type="entry name" value="Integrase-like_cat_sf"/>
</dbReference>
<feature type="active site" evidence="9">
    <location>
        <position position="274"/>
    </location>
</feature>
<dbReference type="SUPFAM" id="SSF56349">
    <property type="entry name" value="DNA breaking-rejoining enzymes"/>
    <property type="match status" value="1"/>
</dbReference>
<comment type="subcellular location">
    <subcellularLocation>
        <location evidence="1 9">Cytoplasm</location>
    </subcellularLocation>
</comment>
<dbReference type="InterPro" id="IPR050090">
    <property type="entry name" value="Tyrosine_recombinase_XerCD"/>
</dbReference>
<dbReference type="InterPro" id="IPR004107">
    <property type="entry name" value="Integrase_SAM-like_N"/>
</dbReference>
<comment type="function">
    <text evidence="9">Site-specific tyrosine recombinase, which acts by catalyzing the cutting and rejoining of the recombining DNA molecules. The XerC-XerD complex is essential to convert dimers of the bacterial chromosome into monomers to permit their segregation at cell division. It also contributes to the segregational stability of plasmids.</text>
</comment>
<gene>
    <name evidence="9" type="primary">xerC</name>
    <name evidence="12" type="ORF">ACFQ14_09590</name>
</gene>
<dbReference type="EMBL" id="JBHTJV010000009">
    <property type="protein sequence ID" value="MFD0916658.1"/>
    <property type="molecule type" value="Genomic_DNA"/>
</dbReference>
<evidence type="ECO:0000256" key="8">
    <source>
        <dbReference type="ARBA" id="ARBA00023306"/>
    </source>
</evidence>
<dbReference type="InterPro" id="IPR044068">
    <property type="entry name" value="CB"/>
</dbReference>
<comment type="subunit">
    <text evidence="9">Forms a cyclic heterotetrameric complex composed of two molecules of XerC and two molecules of XerD.</text>
</comment>
<feature type="active site" evidence="9">
    <location>
        <position position="271"/>
    </location>
</feature>
<comment type="caution">
    <text evidence="12">The sequence shown here is derived from an EMBL/GenBank/DDBJ whole genome shotgun (WGS) entry which is preliminary data.</text>
</comment>
<keyword evidence="6 9" id="KW-0238">DNA-binding</keyword>
<feature type="domain" description="Tyr recombinase" evidence="10">
    <location>
        <begin position="128"/>
        <end position="319"/>
    </location>
</feature>
<evidence type="ECO:0000256" key="7">
    <source>
        <dbReference type="ARBA" id="ARBA00023172"/>
    </source>
</evidence>
<feature type="active site" description="O-(3'-phospho-DNA)-tyrosine intermediate" evidence="9">
    <location>
        <position position="306"/>
    </location>
</feature>
<proteinExistence type="inferred from homology"/>
<evidence type="ECO:0000256" key="2">
    <source>
        <dbReference type="ARBA" id="ARBA00022490"/>
    </source>
</evidence>
<dbReference type="RefSeq" id="WP_377212515.1">
    <property type="nucleotide sequence ID" value="NZ_JBHTJV010000009.1"/>
</dbReference>
<accession>A0ABW3FG23</accession>
<protein>
    <recommendedName>
        <fullName evidence="9">Tyrosine recombinase XerC</fullName>
    </recommendedName>
</protein>
<evidence type="ECO:0000313" key="12">
    <source>
        <dbReference type="EMBL" id="MFD0916658.1"/>
    </source>
</evidence>
<evidence type="ECO:0000256" key="9">
    <source>
        <dbReference type="HAMAP-Rule" id="MF_01808"/>
    </source>
</evidence>
<keyword evidence="7 9" id="KW-0233">DNA recombination</keyword>
<dbReference type="Pfam" id="PF02899">
    <property type="entry name" value="Phage_int_SAM_1"/>
    <property type="match status" value="1"/>
</dbReference>
<reference evidence="13" key="1">
    <citation type="journal article" date="2019" name="Int. J. Syst. Evol. Microbiol.">
        <title>The Global Catalogue of Microorganisms (GCM) 10K type strain sequencing project: providing services to taxonomists for standard genome sequencing and annotation.</title>
        <authorList>
            <consortium name="The Broad Institute Genomics Platform"/>
            <consortium name="The Broad Institute Genome Sequencing Center for Infectious Disease"/>
            <person name="Wu L."/>
            <person name="Ma J."/>
        </authorList>
    </citation>
    <scope>NUCLEOTIDE SEQUENCE [LARGE SCALE GENOMIC DNA]</scope>
    <source>
        <strain evidence="13">CCUG 60023</strain>
    </source>
</reference>
<evidence type="ECO:0000259" key="11">
    <source>
        <dbReference type="PROSITE" id="PS51900"/>
    </source>
</evidence>
<keyword evidence="8 9" id="KW-0131">Cell cycle</keyword>
<comment type="similarity">
    <text evidence="9">Belongs to the 'phage' integrase family. XerC subfamily.</text>
</comment>
<name>A0ABW3FG23_9HYPH</name>
<keyword evidence="2 9" id="KW-0963">Cytoplasm</keyword>
<evidence type="ECO:0000256" key="4">
    <source>
        <dbReference type="ARBA" id="ARBA00022829"/>
    </source>
</evidence>
<dbReference type="PROSITE" id="PS51900">
    <property type="entry name" value="CB"/>
    <property type="match status" value="1"/>
</dbReference>
<dbReference type="InterPro" id="IPR011010">
    <property type="entry name" value="DNA_brk_join_enz"/>
</dbReference>
<dbReference type="PANTHER" id="PTHR30349">
    <property type="entry name" value="PHAGE INTEGRASE-RELATED"/>
    <property type="match status" value="1"/>
</dbReference>
<organism evidence="12 13">
    <name type="scientific">Pseudahrensia aquimaris</name>
    <dbReference type="NCBI Taxonomy" id="744461"/>
    <lineage>
        <taxon>Bacteria</taxon>
        <taxon>Pseudomonadati</taxon>
        <taxon>Pseudomonadota</taxon>
        <taxon>Alphaproteobacteria</taxon>
        <taxon>Hyphomicrobiales</taxon>
        <taxon>Ahrensiaceae</taxon>
        <taxon>Pseudahrensia</taxon>
    </lineage>
</organism>
<keyword evidence="3 9" id="KW-0132">Cell division</keyword>
<dbReference type="Gene3D" id="1.10.443.10">
    <property type="entry name" value="Intergrase catalytic core"/>
    <property type="match status" value="1"/>
</dbReference>
<dbReference type="PROSITE" id="PS51898">
    <property type="entry name" value="TYR_RECOMBINASE"/>
    <property type="match status" value="1"/>
</dbReference>
<keyword evidence="4 9" id="KW-0159">Chromosome partition</keyword>
<dbReference type="Gene3D" id="1.10.150.130">
    <property type="match status" value="1"/>
</dbReference>
<dbReference type="Pfam" id="PF00589">
    <property type="entry name" value="Phage_integrase"/>
    <property type="match status" value="1"/>
</dbReference>
<evidence type="ECO:0000256" key="3">
    <source>
        <dbReference type="ARBA" id="ARBA00022618"/>
    </source>
</evidence>
<keyword evidence="13" id="KW-1185">Reference proteome</keyword>
<sequence length="325" mass="35756">MVEATQKSEILIPAAPDLMVARAQWLTHLRDEKRMADKTIEAYERDLRQFCLHLTDYLGEPPRKRDFADLKPMVLRGFLAKRRDHGAGARTLARGLAGIRSFVRWLEQRGEASSAGLVAMRAPKQPTTLPRPLTADDAVKLTQAAEHLDGEPWIASRDAALMALLYGCGLRISEGLNLTLADFGLADNAKPAIKTQTLRITGKGEKTRMVPVLPVIARTIESYLHQCPYTLGPDDPVFRGAKGGPVSPTIIQRNMARMRGALGLPENATPHAMRHSFATHLLGNGGDLRTIQELLGHASLSTTQRYTQVDTDALLKTWANAHPRA</sequence>
<feature type="active site" evidence="9">
    <location>
        <position position="297"/>
    </location>
</feature>
<feature type="domain" description="Core-binding (CB)" evidence="11">
    <location>
        <begin position="16"/>
        <end position="107"/>
    </location>
</feature>
<dbReference type="InterPro" id="IPR002104">
    <property type="entry name" value="Integrase_catalytic"/>
</dbReference>
<feature type="active site" evidence="9">
    <location>
        <position position="171"/>
    </location>
</feature>
<evidence type="ECO:0000313" key="13">
    <source>
        <dbReference type="Proteomes" id="UP001597101"/>
    </source>
</evidence>
<dbReference type="InterPro" id="IPR023009">
    <property type="entry name" value="Tyrosine_recombinase_XerC/XerD"/>
</dbReference>
<dbReference type="InterPro" id="IPR010998">
    <property type="entry name" value="Integrase_recombinase_N"/>
</dbReference>
<evidence type="ECO:0000259" key="10">
    <source>
        <dbReference type="PROSITE" id="PS51898"/>
    </source>
</evidence>
<keyword evidence="5 9" id="KW-0229">DNA integration</keyword>
<dbReference type="Proteomes" id="UP001597101">
    <property type="component" value="Unassembled WGS sequence"/>
</dbReference>
<evidence type="ECO:0000256" key="5">
    <source>
        <dbReference type="ARBA" id="ARBA00022908"/>
    </source>
</evidence>
<evidence type="ECO:0000256" key="1">
    <source>
        <dbReference type="ARBA" id="ARBA00004496"/>
    </source>
</evidence>
<feature type="active site" evidence="9">
    <location>
        <position position="203"/>
    </location>
</feature>
<dbReference type="HAMAP" id="MF_01808">
    <property type="entry name" value="Recomb_XerC_XerD"/>
    <property type="match status" value="1"/>
</dbReference>
<evidence type="ECO:0000256" key="6">
    <source>
        <dbReference type="ARBA" id="ARBA00023125"/>
    </source>
</evidence>
<dbReference type="PANTHER" id="PTHR30349:SF90">
    <property type="entry name" value="TYROSINE RECOMBINASE XERD"/>
    <property type="match status" value="1"/>
</dbReference>